<dbReference type="InterPro" id="IPR011990">
    <property type="entry name" value="TPR-like_helical_dom_sf"/>
</dbReference>
<protein>
    <recommendedName>
        <fullName evidence="4">Sel1 repeat family protein</fullName>
    </recommendedName>
</protein>
<dbReference type="Gene3D" id="1.25.40.10">
    <property type="entry name" value="Tetratricopeptide repeat domain"/>
    <property type="match status" value="2"/>
</dbReference>
<keyword evidence="1" id="KW-1133">Transmembrane helix</keyword>
<dbReference type="PANTHER" id="PTHR11102:SF160">
    <property type="entry name" value="ERAD-ASSOCIATED E3 UBIQUITIN-PROTEIN LIGASE COMPONENT HRD3"/>
    <property type="match status" value="1"/>
</dbReference>
<comment type="caution">
    <text evidence="2">The sequence shown here is derived from an EMBL/GenBank/DDBJ whole genome shotgun (WGS) entry which is preliminary data.</text>
</comment>
<keyword evidence="3" id="KW-1185">Reference proteome</keyword>
<proteinExistence type="predicted"/>
<dbReference type="EMBL" id="POUB01000010">
    <property type="protein sequence ID" value="PZG02330.1"/>
    <property type="molecule type" value="Genomic_DNA"/>
</dbReference>
<dbReference type="SUPFAM" id="SSF81901">
    <property type="entry name" value="HCP-like"/>
    <property type="match status" value="1"/>
</dbReference>
<dbReference type="AlphaFoldDB" id="A0A2W2DN70"/>
<keyword evidence="1" id="KW-0472">Membrane</keyword>
<reference evidence="2 3" key="1">
    <citation type="submission" date="2018-01" db="EMBL/GenBank/DDBJ databases">
        <title>Draft genome sequence of Salinispora sp. 13K206.</title>
        <authorList>
            <person name="Sahin N."/>
            <person name="Saygin H."/>
            <person name="Ay H."/>
        </authorList>
    </citation>
    <scope>NUCLEOTIDE SEQUENCE [LARGE SCALE GENOMIC DNA]</scope>
    <source>
        <strain evidence="2 3">13K206</strain>
    </source>
</reference>
<accession>A0A2W2DN70</accession>
<sequence length="649" mass="70646">MKMRRWVWWTVAGAGVLAFGLILRWGWLDWLVRDDGPVRNVLEGLSWPAGILALLLALAALVRPPSVEKPATVELTDPLIGAEYAFDGRLPTIGEVSLRDLGVSDAISVPTRSAPDVPYIARDFDPVLEQALRDGGTVLLHGPASVGKTRSAAEALRRLYPNRPLLVPVDGRWLQRAVTWDFDLAGVLVWLDDLERFLTPQGLDPAILHVVQRKGATVVATIRDRELACYENAAATRRGDIGVDRLAVNVVAAIPPDRRIAVGRLLTTSEASRARKSDDPRIAGALRAEVGFAEYLAAGPAMLRRWSVGDDPLFYVGQAVINAAVDIRRAGYHEYVSESVLSALYRQYVPPGWRERHDLPPARLGLTWASQRVLGASSCLRQRHDARHGGLYLASDYLVDRAVAGEGPLGGVAVCSAVWDTVLALADGFESLAVGLAAQDAGLLDIAANAYFRAGVACSPIAMYDHAHAMATLGNFAQAERFFRSLSVTGDTNAMVRLANLLNAQGRGDEAQVLYELASRAGNLRAEARIALLYAKDDGGKERDVFYRQAADAGNTDAMVVLAHMLAEREDHEEADRLYRRAAARGNTDAMVAEARRSEDEDAESLYRRAAEAGNTDAMTELALRLIRRGRTTEAQEFFERAGHPHSSG</sequence>
<keyword evidence="1" id="KW-0812">Transmembrane</keyword>
<dbReference type="PANTHER" id="PTHR11102">
    <property type="entry name" value="SEL-1-LIKE PROTEIN"/>
    <property type="match status" value="1"/>
</dbReference>
<feature type="transmembrane region" description="Helical" evidence="1">
    <location>
        <begin position="7"/>
        <end position="25"/>
    </location>
</feature>
<name>A0A2W2DN70_9ACTN</name>
<feature type="transmembrane region" description="Helical" evidence="1">
    <location>
        <begin position="45"/>
        <end position="62"/>
    </location>
</feature>
<organism evidence="2 3">
    <name type="scientific">Micromonospora deserti</name>
    <dbReference type="NCBI Taxonomy" id="2070366"/>
    <lineage>
        <taxon>Bacteria</taxon>
        <taxon>Bacillati</taxon>
        <taxon>Actinomycetota</taxon>
        <taxon>Actinomycetes</taxon>
        <taxon>Micromonosporales</taxon>
        <taxon>Micromonosporaceae</taxon>
        <taxon>Micromonospora</taxon>
    </lineage>
</organism>
<dbReference type="Proteomes" id="UP000248749">
    <property type="component" value="Unassembled WGS sequence"/>
</dbReference>
<gene>
    <name evidence="2" type="ORF">C1I99_03035</name>
</gene>
<evidence type="ECO:0000256" key="1">
    <source>
        <dbReference type="SAM" id="Phobius"/>
    </source>
</evidence>
<evidence type="ECO:0008006" key="4">
    <source>
        <dbReference type="Google" id="ProtNLM"/>
    </source>
</evidence>
<dbReference type="InterPro" id="IPR050767">
    <property type="entry name" value="Sel1_AlgK"/>
</dbReference>
<evidence type="ECO:0000313" key="2">
    <source>
        <dbReference type="EMBL" id="PZG02330.1"/>
    </source>
</evidence>
<evidence type="ECO:0000313" key="3">
    <source>
        <dbReference type="Proteomes" id="UP000248749"/>
    </source>
</evidence>